<sequence>MIRFTNVSAIDTKAWTSARLCARQVTSLRSATYGGGVEPICGHLVATTGFSYRVAAPDAYELRGTCVCVCVCMCRGTGLREEFRLETIKLVSPKNCGGGGLSDQNVFQRKRTRPPRISQSAAD</sequence>
<gene>
    <name evidence="2" type="ORF">PXEA_LOCUS36759</name>
</gene>
<protein>
    <submittedName>
        <fullName evidence="2">Uncharacterized protein</fullName>
    </submittedName>
</protein>
<proteinExistence type="predicted"/>
<dbReference type="Proteomes" id="UP000784294">
    <property type="component" value="Unassembled WGS sequence"/>
</dbReference>
<evidence type="ECO:0000256" key="1">
    <source>
        <dbReference type="SAM" id="MobiDB-lite"/>
    </source>
</evidence>
<keyword evidence="3" id="KW-1185">Reference proteome</keyword>
<dbReference type="EMBL" id="CAAALY010280388">
    <property type="protein sequence ID" value="VEL43319.1"/>
    <property type="molecule type" value="Genomic_DNA"/>
</dbReference>
<feature type="region of interest" description="Disordered" evidence="1">
    <location>
        <begin position="96"/>
        <end position="123"/>
    </location>
</feature>
<name>A0A3S5B1Q1_9PLAT</name>
<reference evidence="2" key="1">
    <citation type="submission" date="2018-11" db="EMBL/GenBank/DDBJ databases">
        <authorList>
            <consortium name="Pathogen Informatics"/>
        </authorList>
    </citation>
    <scope>NUCLEOTIDE SEQUENCE</scope>
</reference>
<dbReference type="AlphaFoldDB" id="A0A3S5B1Q1"/>
<organism evidence="2 3">
    <name type="scientific">Protopolystoma xenopodis</name>
    <dbReference type="NCBI Taxonomy" id="117903"/>
    <lineage>
        <taxon>Eukaryota</taxon>
        <taxon>Metazoa</taxon>
        <taxon>Spiralia</taxon>
        <taxon>Lophotrochozoa</taxon>
        <taxon>Platyhelminthes</taxon>
        <taxon>Monogenea</taxon>
        <taxon>Polyopisthocotylea</taxon>
        <taxon>Polystomatidea</taxon>
        <taxon>Polystomatidae</taxon>
        <taxon>Protopolystoma</taxon>
    </lineage>
</organism>
<comment type="caution">
    <text evidence="2">The sequence shown here is derived from an EMBL/GenBank/DDBJ whole genome shotgun (WGS) entry which is preliminary data.</text>
</comment>
<evidence type="ECO:0000313" key="2">
    <source>
        <dbReference type="EMBL" id="VEL43319.1"/>
    </source>
</evidence>
<evidence type="ECO:0000313" key="3">
    <source>
        <dbReference type="Proteomes" id="UP000784294"/>
    </source>
</evidence>
<accession>A0A3S5B1Q1</accession>